<dbReference type="EMBL" id="BARU01041775">
    <property type="protein sequence ID" value="GAH77907.1"/>
    <property type="molecule type" value="Genomic_DNA"/>
</dbReference>
<protein>
    <submittedName>
        <fullName evidence="1">Uncharacterized protein</fullName>
    </submittedName>
</protein>
<evidence type="ECO:0000313" key="1">
    <source>
        <dbReference type="EMBL" id="GAH77907.1"/>
    </source>
</evidence>
<dbReference type="InterPro" id="IPR011032">
    <property type="entry name" value="GroES-like_sf"/>
</dbReference>
<comment type="caution">
    <text evidence="1">The sequence shown here is derived from an EMBL/GenBank/DDBJ whole genome shotgun (WGS) entry which is preliminary data.</text>
</comment>
<name>X1I874_9ZZZZ</name>
<reference evidence="1" key="1">
    <citation type="journal article" date="2014" name="Front. Microbiol.">
        <title>High frequency of phylogenetically diverse reductive dehalogenase-homologous genes in deep subseafloor sedimentary metagenomes.</title>
        <authorList>
            <person name="Kawai M."/>
            <person name="Futagami T."/>
            <person name="Toyoda A."/>
            <person name="Takaki Y."/>
            <person name="Nishi S."/>
            <person name="Hori S."/>
            <person name="Arai W."/>
            <person name="Tsubouchi T."/>
            <person name="Morono Y."/>
            <person name="Uchiyama I."/>
            <person name="Ito T."/>
            <person name="Fujiyama A."/>
            <person name="Inagaki F."/>
            <person name="Takami H."/>
        </authorList>
    </citation>
    <scope>NUCLEOTIDE SEQUENCE</scope>
    <source>
        <strain evidence="1">Expedition CK06-06</strain>
    </source>
</reference>
<feature type="non-terminal residue" evidence="1">
    <location>
        <position position="34"/>
    </location>
</feature>
<dbReference type="SUPFAM" id="SSF50129">
    <property type="entry name" value="GroES-like"/>
    <property type="match status" value="1"/>
</dbReference>
<accession>X1I874</accession>
<organism evidence="1">
    <name type="scientific">marine sediment metagenome</name>
    <dbReference type="NCBI Taxonomy" id="412755"/>
    <lineage>
        <taxon>unclassified sequences</taxon>
        <taxon>metagenomes</taxon>
        <taxon>ecological metagenomes</taxon>
    </lineage>
</organism>
<sequence>MLKVIAGAILLFKPPCLFGHEWAGDVVEVGDIYR</sequence>
<dbReference type="AlphaFoldDB" id="X1I874"/>
<gene>
    <name evidence="1" type="ORF">S03H2_64331</name>
</gene>
<proteinExistence type="predicted"/>